<accession>A0AAW1L506</accession>
<dbReference type="EMBL" id="JASPKY010000175">
    <property type="protein sequence ID" value="KAK9727839.1"/>
    <property type="molecule type" value="Genomic_DNA"/>
</dbReference>
<sequence>MRVAFTNNRATVMKVNAKCTLVEQINVWLGRVRCWIKNHKATVMKVNAKCTLVEQINVWLGRVRCWIKNHKLDLALEKDHHTGIRKCGMGGAIGLGLSALYAVWNSREKLAELTQFNPAQR</sequence>
<proteinExistence type="predicted"/>
<organism evidence="1 2">
    <name type="scientific">Popillia japonica</name>
    <name type="common">Japanese beetle</name>
    <dbReference type="NCBI Taxonomy" id="7064"/>
    <lineage>
        <taxon>Eukaryota</taxon>
        <taxon>Metazoa</taxon>
        <taxon>Ecdysozoa</taxon>
        <taxon>Arthropoda</taxon>
        <taxon>Hexapoda</taxon>
        <taxon>Insecta</taxon>
        <taxon>Pterygota</taxon>
        <taxon>Neoptera</taxon>
        <taxon>Endopterygota</taxon>
        <taxon>Coleoptera</taxon>
        <taxon>Polyphaga</taxon>
        <taxon>Scarabaeiformia</taxon>
        <taxon>Scarabaeidae</taxon>
        <taxon>Rutelinae</taxon>
        <taxon>Popillia</taxon>
    </lineage>
</organism>
<dbReference type="Proteomes" id="UP001458880">
    <property type="component" value="Unassembled WGS sequence"/>
</dbReference>
<evidence type="ECO:0000313" key="2">
    <source>
        <dbReference type="Proteomes" id="UP001458880"/>
    </source>
</evidence>
<gene>
    <name evidence="1" type="ORF">QE152_g18957</name>
</gene>
<protein>
    <submittedName>
        <fullName evidence="1">Uncharacterized protein</fullName>
    </submittedName>
</protein>
<evidence type="ECO:0000313" key="1">
    <source>
        <dbReference type="EMBL" id="KAK9727839.1"/>
    </source>
</evidence>
<dbReference type="AlphaFoldDB" id="A0AAW1L506"/>
<comment type="caution">
    <text evidence="1">The sequence shown here is derived from an EMBL/GenBank/DDBJ whole genome shotgun (WGS) entry which is preliminary data.</text>
</comment>
<name>A0AAW1L506_POPJA</name>
<keyword evidence="2" id="KW-1185">Reference proteome</keyword>
<reference evidence="1 2" key="1">
    <citation type="journal article" date="2024" name="BMC Genomics">
        <title>De novo assembly and annotation of Popillia japonica's genome with initial clues to its potential as an invasive pest.</title>
        <authorList>
            <person name="Cucini C."/>
            <person name="Boschi S."/>
            <person name="Funari R."/>
            <person name="Cardaioli E."/>
            <person name="Iannotti N."/>
            <person name="Marturano G."/>
            <person name="Paoli F."/>
            <person name="Bruttini M."/>
            <person name="Carapelli A."/>
            <person name="Frati F."/>
            <person name="Nardi F."/>
        </authorList>
    </citation>
    <scope>NUCLEOTIDE SEQUENCE [LARGE SCALE GENOMIC DNA]</scope>
    <source>
        <strain evidence="1">DMR45628</strain>
    </source>
</reference>